<dbReference type="EMBL" id="BARU01048844">
    <property type="protein sequence ID" value="GAH99602.1"/>
    <property type="molecule type" value="Genomic_DNA"/>
</dbReference>
<sequence>ALKWLIGEQEAVVIGSDSRATYGPITYEVKKIYPIYLTHDGEEVDLAVAGGAGDSSLAKYGYT</sequence>
<name>X1JZG4_9ZZZZ</name>
<feature type="non-terminal residue" evidence="1">
    <location>
        <position position="63"/>
    </location>
</feature>
<protein>
    <submittedName>
        <fullName evidence="1">Uncharacterized protein</fullName>
    </submittedName>
</protein>
<comment type="caution">
    <text evidence="1">The sequence shown here is derived from an EMBL/GenBank/DDBJ whole genome shotgun (WGS) entry which is preliminary data.</text>
</comment>
<gene>
    <name evidence="1" type="ORF">S03H2_72337</name>
</gene>
<proteinExistence type="predicted"/>
<reference evidence="1" key="1">
    <citation type="journal article" date="2014" name="Front. Microbiol.">
        <title>High frequency of phylogenetically diverse reductive dehalogenase-homologous genes in deep subseafloor sedimentary metagenomes.</title>
        <authorList>
            <person name="Kawai M."/>
            <person name="Futagami T."/>
            <person name="Toyoda A."/>
            <person name="Takaki Y."/>
            <person name="Nishi S."/>
            <person name="Hori S."/>
            <person name="Arai W."/>
            <person name="Tsubouchi T."/>
            <person name="Morono Y."/>
            <person name="Uchiyama I."/>
            <person name="Ito T."/>
            <person name="Fujiyama A."/>
            <person name="Inagaki F."/>
            <person name="Takami H."/>
        </authorList>
    </citation>
    <scope>NUCLEOTIDE SEQUENCE</scope>
    <source>
        <strain evidence="1">Expedition CK06-06</strain>
    </source>
</reference>
<feature type="non-terminal residue" evidence="1">
    <location>
        <position position="1"/>
    </location>
</feature>
<dbReference type="SUPFAM" id="SSF56235">
    <property type="entry name" value="N-terminal nucleophile aminohydrolases (Ntn hydrolases)"/>
    <property type="match status" value="1"/>
</dbReference>
<dbReference type="InterPro" id="IPR029055">
    <property type="entry name" value="Ntn_hydrolases_N"/>
</dbReference>
<organism evidence="1">
    <name type="scientific">marine sediment metagenome</name>
    <dbReference type="NCBI Taxonomy" id="412755"/>
    <lineage>
        <taxon>unclassified sequences</taxon>
        <taxon>metagenomes</taxon>
        <taxon>ecological metagenomes</taxon>
    </lineage>
</organism>
<dbReference type="AlphaFoldDB" id="X1JZG4"/>
<accession>X1JZG4</accession>
<evidence type="ECO:0000313" key="1">
    <source>
        <dbReference type="EMBL" id="GAH99602.1"/>
    </source>
</evidence>